<evidence type="ECO:0000259" key="2">
    <source>
        <dbReference type="SMART" id="SM00944"/>
    </source>
</evidence>
<dbReference type="PANTHER" id="PTHR14218">
    <property type="entry name" value="PROTEASE S8 TRIPEPTIDYL PEPTIDASE I CLN2"/>
    <property type="match status" value="1"/>
</dbReference>
<feature type="signal peptide" evidence="1">
    <location>
        <begin position="1"/>
        <end position="18"/>
    </location>
</feature>
<keyword evidence="1" id="KW-0732">Signal</keyword>
<reference evidence="3 4" key="1">
    <citation type="submission" date="2019-02" db="EMBL/GenBank/DDBJ databases">
        <title>Genome sequencing of the rare red list fungi Hericium alpestre (H. flagellum).</title>
        <authorList>
            <person name="Buettner E."/>
            <person name="Kellner H."/>
        </authorList>
    </citation>
    <scope>NUCLEOTIDE SEQUENCE [LARGE SCALE GENOMIC DNA]</scope>
    <source>
        <strain evidence="3 4">DSM 108284</strain>
    </source>
</reference>
<dbReference type="GO" id="GO:0006508">
    <property type="term" value="P:proteolysis"/>
    <property type="evidence" value="ECO:0007669"/>
    <property type="project" value="TreeGrafter"/>
</dbReference>
<dbReference type="Pfam" id="PF09286">
    <property type="entry name" value="Pro-kuma_activ"/>
    <property type="match status" value="1"/>
</dbReference>
<dbReference type="SUPFAM" id="SSF54897">
    <property type="entry name" value="Protease propeptides/inhibitors"/>
    <property type="match status" value="1"/>
</dbReference>
<evidence type="ECO:0000313" key="4">
    <source>
        <dbReference type="Proteomes" id="UP000298061"/>
    </source>
</evidence>
<keyword evidence="4" id="KW-1185">Reference proteome</keyword>
<dbReference type="AlphaFoldDB" id="A0A4Z0A838"/>
<dbReference type="GO" id="GO:0008240">
    <property type="term" value="F:tripeptidyl-peptidase activity"/>
    <property type="evidence" value="ECO:0007669"/>
    <property type="project" value="TreeGrafter"/>
</dbReference>
<dbReference type="SMART" id="SM00944">
    <property type="entry name" value="Pro-kuma_activ"/>
    <property type="match status" value="1"/>
</dbReference>
<dbReference type="OrthoDB" id="409122at2759"/>
<evidence type="ECO:0000256" key="1">
    <source>
        <dbReference type="SAM" id="SignalP"/>
    </source>
</evidence>
<protein>
    <recommendedName>
        <fullName evidence="2">Peptidase S53 activation domain-containing protein</fullName>
    </recommendedName>
</protein>
<proteinExistence type="predicted"/>
<dbReference type="STRING" id="135208.A0A4Z0A838"/>
<organism evidence="3 4">
    <name type="scientific">Hericium alpestre</name>
    <dbReference type="NCBI Taxonomy" id="135208"/>
    <lineage>
        <taxon>Eukaryota</taxon>
        <taxon>Fungi</taxon>
        <taxon>Dikarya</taxon>
        <taxon>Basidiomycota</taxon>
        <taxon>Agaricomycotina</taxon>
        <taxon>Agaricomycetes</taxon>
        <taxon>Russulales</taxon>
        <taxon>Hericiaceae</taxon>
        <taxon>Hericium</taxon>
    </lineage>
</organism>
<name>A0A4Z0A838_9AGAM</name>
<dbReference type="PANTHER" id="PTHR14218:SF15">
    <property type="entry name" value="TRIPEPTIDYL-PEPTIDASE 1"/>
    <property type="match status" value="1"/>
</dbReference>
<evidence type="ECO:0000313" key="3">
    <source>
        <dbReference type="EMBL" id="TFY82915.1"/>
    </source>
</evidence>
<comment type="caution">
    <text evidence="3">The sequence shown here is derived from an EMBL/GenBank/DDBJ whole genome shotgun (WGS) entry which is preliminary data.</text>
</comment>
<feature type="domain" description="Peptidase S53 activation" evidence="2">
    <location>
        <begin position="31"/>
        <end position="173"/>
    </location>
</feature>
<accession>A0A4Z0A838</accession>
<dbReference type="EMBL" id="SFCI01000068">
    <property type="protein sequence ID" value="TFY82915.1"/>
    <property type="molecule type" value="Genomic_DNA"/>
</dbReference>
<dbReference type="CDD" id="cd11377">
    <property type="entry name" value="Pro-peptidase_S53"/>
    <property type="match status" value="1"/>
</dbReference>
<sequence length="190" mass="20620">MVKISIILVASLVSLTCASPLHIHERRSEPPSEYADLGPAPAKSTLALRLALVPNDMDGLHQKLYEISTPGSATYRQWLSKEEVEAFVAPSSESTSSVKSWLSASGISYETVSPAGDWIGINVTVGQANSLLSARFSTFKHRQTGHEIVRTLSYSIPASLKGHLDFVHPTIAFVNSMTICYILPSTDTFT</sequence>
<feature type="chain" id="PRO_5021253436" description="Peptidase S53 activation domain-containing protein" evidence="1">
    <location>
        <begin position="19"/>
        <end position="190"/>
    </location>
</feature>
<dbReference type="GO" id="GO:0004175">
    <property type="term" value="F:endopeptidase activity"/>
    <property type="evidence" value="ECO:0007669"/>
    <property type="project" value="TreeGrafter"/>
</dbReference>
<dbReference type="Proteomes" id="UP000298061">
    <property type="component" value="Unassembled WGS sequence"/>
</dbReference>
<dbReference type="InterPro" id="IPR015366">
    <property type="entry name" value="S53_propep"/>
</dbReference>
<gene>
    <name evidence="3" type="ORF">EWM64_g1099</name>
</gene>
<dbReference type="InterPro" id="IPR050819">
    <property type="entry name" value="Tripeptidyl-peptidase_I"/>
</dbReference>